<dbReference type="InterPro" id="IPR011089">
    <property type="entry name" value="GmrSD_C"/>
</dbReference>
<dbReference type="PANTHER" id="PTHR35149:SF2">
    <property type="entry name" value="DUF262 DOMAIN-CONTAINING PROTEIN"/>
    <property type="match status" value="1"/>
</dbReference>
<name>A0A1B4L9L2_9BURK</name>
<dbReference type="Pfam" id="PF07510">
    <property type="entry name" value="GmrSD_C"/>
    <property type="match status" value="1"/>
</dbReference>
<feature type="domain" description="GmrSD restriction endonucleases C-terminal" evidence="2">
    <location>
        <begin position="457"/>
        <end position="611"/>
    </location>
</feature>
<dbReference type="Pfam" id="PF03235">
    <property type="entry name" value="GmrSD_N"/>
    <property type="match status" value="1"/>
</dbReference>
<evidence type="ECO:0000259" key="2">
    <source>
        <dbReference type="Pfam" id="PF07510"/>
    </source>
</evidence>
<organism evidence="3 4">
    <name type="scientific">Burkholderia ubonensis</name>
    <dbReference type="NCBI Taxonomy" id="101571"/>
    <lineage>
        <taxon>Bacteria</taxon>
        <taxon>Pseudomonadati</taxon>
        <taxon>Pseudomonadota</taxon>
        <taxon>Betaproteobacteria</taxon>
        <taxon>Burkholderiales</taxon>
        <taxon>Burkholderiaceae</taxon>
        <taxon>Burkholderia</taxon>
        <taxon>Burkholderia cepacia complex</taxon>
    </lineage>
</organism>
<proteinExistence type="predicted"/>
<dbReference type="InterPro" id="IPR004919">
    <property type="entry name" value="GmrSD_N"/>
</dbReference>
<evidence type="ECO:0000313" key="4">
    <source>
        <dbReference type="Proteomes" id="UP000243680"/>
    </source>
</evidence>
<reference evidence="3 4" key="1">
    <citation type="submission" date="2015-12" db="EMBL/GenBank/DDBJ databases">
        <title>Diversity of Burkholderia near neighbor genomes.</title>
        <authorList>
            <person name="Sahl J."/>
            <person name="Wagner D."/>
            <person name="Keim P."/>
        </authorList>
    </citation>
    <scope>NUCLEOTIDE SEQUENCE [LARGE SCALE GENOMIC DNA]</scope>
    <source>
        <strain evidence="3 4">MSMB0783</strain>
    </source>
</reference>
<dbReference type="AlphaFoldDB" id="A0A1B4L9L2"/>
<feature type="domain" description="GmrSD restriction endonucleases N-terminal" evidence="1">
    <location>
        <begin position="9"/>
        <end position="260"/>
    </location>
</feature>
<dbReference type="RefSeq" id="WP_069238640.1">
    <property type="nucleotide sequence ID" value="NZ_CP013420.1"/>
</dbReference>
<evidence type="ECO:0000313" key="3">
    <source>
        <dbReference type="EMBL" id="AOJ73853.1"/>
    </source>
</evidence>
<sequence length="632" mass="73353">MDANAITLLDIFEKKMRLEIPTFQRQYVWRREHQWEPLWEDIARKFSEFIEDRKDAPVHFLGAMVIDQKQTQTGKVERRSVIDGQQRLTTFQIFLAAFRDFCRAEGLDDFAEECDAYVTNKGRMAESEVERFKVWPTLSDRAQFTSVILAGSKAALEAAYPLIREKYARKPLPRPRMVEAYLFFYDQLAEFFKGSEGIPAVAENMPLADRVEECFEALKTALKVVAIDLDREDDAQVIFETLNARGEPLLPADLLRNYIFLRAARQEEAQEKLYEQYWAGFDQIFWREEVTQGRLKRPRSDLFMQHFLASKQARDIPIKHLFVEYKYWIERDKPFLTVEDELIALVNQRDSYRRIAPDSDDQTFSKLAHFLDVFDVSTVYPPLLAMFDRGATDVEALRAAEMLESYLIRRAVCGAETKAYNRIFMGLTRAIRESGPTAKVVYDYLSSLRSATDQWLSDEVFSRAWMSSDIYNVLNNRRLTYILARVSETYRSAKTEVIKFDSQVTIEHVMPQSWIEHWPLQNGLQGVKDAWLRDEETPEILASKRRDNLIHTFGNLTLITGSLNSAIKHGAWVEKRAGILANSVLPINGRLSQYDSWDEATIEQRGHELLERALKIWPRAEPHLIAVPAEAE</sequence>
<evidence type="ECO:0000259" key="1">
    <source>
        <dbReference type="Pfam" id="PF03235"/>
    </source>
</evidence>
<accession>A0A1B4L9L2</accession>
<protein>
    <submittedName>
        <fullName evidence="3">RloF protein</fullName>
    </submittedName>
</protein>
<dbReference type="PANTHER" id="PTHR35149">
    <property type="entry name" value="SLL5132 PROTEIN"/>
    <property type="match status" value="1"/>
</dbReference>
<dbReference type="EMBL" id="CP013420">
    <property type="protein sequence ID" value="AOJ73853.1"/>
    <property type="molecule type" value="Genomic_DNA"/>
</dbReference>
<dbReference type="Proteomes" id="UP000243680">
    <property type="component" value="Chromosome 1"/>
</dbReference>
<gene>
    <name evidence="3" type="ORF">WJ35_01290</name>
</gene>